<reference evidence="2" key="1">
    <citation type="submission" date="2023-07" db="EMBL/GenBank/DDBJ databases">
        <title>Characterization of two Paracoccaceae strains isolated from Phycosphere and proposal of Xinfangfangia lacusdiani sp. nov.</title>
        <authorList>
            <person name="Deng Y."/>
            <person name="Zhang Y.Q."/>
        </authorList>
    </citation>
    <scope>NUCLEOTIDE SEQUENCE [LARGE SCALE GENOMIC DNA]</scope>
    <source>
        <strain evidence="2">CPCC 101403</strain>
    </source>
</reference>
<organism evidence="1 2">
    <name type="scientific">Paracoccus broussonetiae</name>
    <dbReference type="NCBI Taxonomy" id="3075834"/>
    <lineage>
        <taxon>Bacteria</taxon>
        <taxon>Pseudomonadati</taxon>
        <taxon>Pseudomonadota</taxon>
        <taxon>Alphaproteobacteria</taxon>
        <taxon>Rhodobacterales</taxon>
        <taxon>Paracoccaceae</taxon>
        <taxon>Paracoccus</taxon>
    </lineage>
</organism>
<evidence type="ECO:0008006" key="3">
    <source>
        <dbReference type="Google" id="ProtNLM"/>
    </source>
</evidence>
<dbReference type="SUPFAM" id="SSF48452">
    <property type="entry name" value="TPR-like"/>
    <property type="match status" value="1"/>
</dbReference>
<keyword evidence="2" id="KW-1185">Reference proteome</keyword>
<accession>A0ABU3EEI7</accession>
<name>A0ABU3EEI7_9RHOB</name>
<gene>
    <name evidence="1" type="ORF">RM190_12330</name>
</gene>
<protein>
    <recommendedName>
        <fullName evidence="3">TolB-like protein</fullName>
    </recommendedName>
</protein>
<sequence length="550" mass="61123">MGTLSARRVSQQEIRAALDRILASPDFETSERNRRFLRHVVEEALAGRAERIKAYSIATLVFGRSEDFDPMQDSIVRIEAGRLRRALDNYHLKHGDGSDVIITIPKGSYVPVFQQQAQALPPAPEPVAPGQKPLHEYGPRILVEPFEQEGDSGTHQQIGRTLTRQVISALTRFTELFVYGFDTSDRSARSGSGRETSEGLEIDYRLSGTVTISKHALIAEILMKRNEDGRFIWVQTLQREIEGSCDPSQVVSLCAEVAGQVASVLALRDGIMDSQARDSSGSGPRHFAGYQKLLDFHDYWRSLDPKRFEPLRRDLEATIDADPGFVAAHACLSMLYSNAARFSYDLGDDCPDPLERALDLARKAIRLAPSSSRAYHARAIAEWFMGRQVDSLQTLGAARALNPNDPELMAELGFRLASRKNWDAGIPLLEEAYARSPLLSGQFRMGLFLYHFAHGRHEQALEEIRAVEAPGIAHVQLAAAAALAALGRLAEARQRLALADQIAPGLATRMPQDVAFRQFHPDLTESMMRTLASLDPKWPNQANSSRLHRL</sequence>
<evidence type="ECO:0000313" key="1">
    <source>
        <dbReference type="EMBL" id="MDT1062657.1"/>
    </source>
</evidence>
<dbReference type="InterPro" id="IPR011990">
    <property type="entry name" value="TPR-like_helical_dom_sf"/>
</dbReference>
<dbReference type="Gene3D" id="1.25.40.10">
    <property type="entry name" value="Tetratricopeptide repeat domain"/>
    <property type="match status" value="1"/>
</dbReference>
<evidence type="ECO:0000313" key="2">
    <source>
        <dbReference type="Proteomes" id="UP001251085"/>
    </source>
</evidence>
<dbReference type="Proteomes" id="UP001251085">
    <property type="component" value="Unassembled WGS sequence"/>
</dbReference>
<proteinExistence type="predicted"/>
<dbReference type="EMBL" id="JAVRQI010000008">
    <property type="protein sequence ID" value="MDT1062657.1"/>
    <property type="molecule type" value="Genomic_DNA"/>
</dbReference>
<comment type="caution">
    <text evidence="1">The sequence shown here is derived from an EMBL/GenBank/DDBJ whole genome shotgun (WGS) entry which is preliminary data.</text>
</comment>
<dbReference type="RefSeq" id="WP_311759755.1">
    <property type="nucleotide sequence ID" value="NZ_JAVRQI010000008.1"/>
</dbReference>